<dbReference type="AlphaFoldDB" id="A0A3Q7GPR0"/>
<dbReference type="Proteomes" id="UP000004994">
    <property type="component" value="Chromosome 6"/>
</dbReference>
<protein>
    <submittedName>
        <fullName evidence="1">Uncharacterized protein</fullName>
    </submittedName>
</protein>
<dbReference type="PaxDb" id="4081-Solyc06g024410.1.1"/>
<reference evidence="1" key="2">
    <citation type="submission" date="2019-01" db="UniProtKB">
        <authorList>
            <consortium name="EnsemblPlants"/>
        </authorList>
    </citation>
    <scope>IDENTIFICATION</scope>
    <source>
        <strain evidence="1">cv. Heinz 1706</strain>
    </source>
</reference>
<reference evidence="1" key="1">
    <citation type="journal article" date="2012" name="Nature">
        <title>The tomato genome sequence provides insights into fleshy fruit evolution.</title>
        <authorList>
            <consortium name="Tomato Genome Consortium"/>
        </authorList>
    </citation>
    <scope>NUCLEOTIDE SEQUENCE [LARGE SCALE GENOMIC DNA]</scope>
    <source>
        <strain evidence="1">cv. Heinz 1706</strain>
    </source>
</reference>
<evidence type="ECO:0000313" key="1">
    <source>
        <dbReference type="EnsemblPlants" id="Solyc06g024410.2.1.1"/>
    </source>
</evidence>
<dbReference type="PANTHER" id="PTHR33187">
    <property type="entry name" value="WU:FI09B08"/>
    <property type="match status" value="1"/>
</dbReference>
<name>A0A3Q7GPR0_SOLLC</name>
<sequence length="39" mass="4143">DVGHGMPSSPLCSTTAQTMSGVACHHYLWAAQTVERLQA</sequence>
<accession>A0A3Q7GPR0</accession>
<organism evidence="1">
    <name type="scientific">Solanum lycopersicum</name>
    <name type="common">Tomato</name>
    <name type="synonym">Lycopersicon esculentum</name>
    <dbReference type="NCBI Taxonomy" id="4081"/>
    <lineage>
        <taxon>Eukaryota</taxon>
        <taxon>Viridiplantae</taxon>
        <taxon>Streptophyta</taxon>
        <taxon>Embryophyta</taxon>
        <taxon>Tracheophyta</taxon>
        <taxon>Spermatophyta</taxon>
        <taxon>Magnoliopsida</taxon>
        <taxon>eudicotyledons</taxon>
        <taxon>Gunneridae</taxon>
        <taxon>Pentapetalae</taxon>
        <taxon>asterids</taxon>
        <taxon>lamiids</taxon>
        <taxon>Solanales</taxon>
        <taxon>Solanaceae</taxon>
        <taxon>Solanoideae</taxon>
        <taxon>Solaneae</taxon>
        <taxon>Solanum</taxon>
        <taxon>Solanum subgen. Lycopersicon</taxon>
    </lineage>
</organism>
<dbReference type="InParanoid" id="A0A3Q7GPR0"/>
<keyword evidence="2" id="KW-1185">Reference proteome</keyword>
<dbReference type="Gramene" id="Solyc06g024410.2.1">
    <property type="protein sequence ID" value="Solyc06g024410.2.1.1"/>
    <property type="gene ID" value="Solyc06g024410.2"/>
</dbReference>
<proteinExistence type="predicted"/>
<evidence type="ECO:0000313" key="2">
    <source>
        <dbReference type="Proteomes" id="UP000004994"/>
    </source>
</evidence>
<dbReference type="PANTHER" id="PTHR33187:SF11">
    <property type="entry name" value="AMINOTRANSFERASE-LIKE PLANT MOBILE DOMAIN-CONTAINING PROTEIN"/>
    <property type="match status" value="1"/>
</dbReference>
<dbReference type="EnsemblPlants" id="Solyc06g024410.2.1">
    <property type="protein sequence ID" value="Solyc06g024410.2.1.1"/>
    <property type="gene ID" value="Solyc06g024410.2"/>
</dbReference>